<feature type="transmembrane region" description="Helical" evidence="1">
    <location>
        <begin position="96"/>
        <end position="123"/>
    </location>
</feature>
<accession>A0A9X2KNM2</accession>
<proteinExistence type="predicted"/>
<evidence type="ECO:0000313" key="2">
    <source>
        <dbReference type="EMBL" id="MCP3732671.1"/>
    </source>
</evidence>
<evidence type="ECO:0000256" key="1">
    <source>
        <dbReference type="SAM" id="Phobius"/>
    </source>
</evidence>
<keyword evidence="3" id="KW-1185">Reference proteome</keyword>
<keyword evidence="1" id="KW-0472">Membrane</keyword>
<name>A0A9X2KNM2_9SPHN</name>
<dbReference type="EMBL" id="JAMLDX010000021">
    <property type="protein sequence ID" value="MCP3732671.1"/>
    <property type="molecule type" value="Genomic_DNA"/>
</dbReference>
<dbReference type="RefSeq" id="WP_254296279.1">
    <property type="nucleotide sequence ID" value="NZ_JAMLDX010000021.1"/>
</dbReference>
<gene>
    <name evidence="2" type="ORF">M9978_19820</name>
</gene>
<protein>
    <submittedName>
        <fullName evidence="2">Uncharacterized protein</fullName>
    </submittedName>
</protein>
<keyword evidence="1" id="KW-0812">Transmembrane</keyword>
<evidence type="ECO:0000313" key="3">
    <source>
        <dbReference type="Proteomes" id="UP001139451"/>
    </source>
</evidence>
<comment type="caution">
    <text evidence="2">The sequence shown here is derived from an EMBL/GenBank/DDBJ whole genome shotgun (WGS) entry which is preliminary data.</text>
</comment>
<dbReference type="AlphaFoldDB" id="A0A9X2KNM2"/>
<reference evidence="2" key="1">
    <citation type="submission" date="2022-05" db="EMBL/GenBank/DDBJ databases">
        <title>Sphingomonas sp. strain MG17 Genome sequencing and assembly.</title>
        <authorList>
            <person name="Kim I."/>
        </authorList>
    </citation>
    <scope>NUCLEOTIDE SEQUENCE</scope>
    <source>
        <strain evidence="2">MG17</strain>
    </source>
</reference>
<organism evidence="2 3">
    <name type="scientific">Sphingomonas tagetis</name>
    <dbReference type="NCBI Taxonomy" id="2949092"/>
    <lineage>
        <taxon>Bacteria</taxon>
        <taxon>Pseudomonadati</taxon>
        <taxon>Pseudomonadota</taxon>
        <taxon>Alphaproteobacteria</taxon>
        <taxon>Sphingomonadales</taxon>
        <taxon>Sphingomonadaceae</taxon>
        <taxon>Sphingomonas</taxon>
    </lineage>
</organism>
<sequence>MTDAPPTRYRVVERGRRLVVIDTLTGQPATRELAAHESKAVAPATRPVEASAPSAVDDRSGHAVLTTSRFYDLKAPRRIVMTPAFNERFGKAARGWLIAIVVIGTVATLFFPMLWLLVAVALIQPKLRGGLRSWITARLDEADQAAS</sequence>
<keyword evidence="1" id="KW-1133">Transmembrane helix</keyword>
<dbReference type="Proteomes" id="UP001139451">
    <property type="component" value="Unassembled WGS sequence"/>
</dbReference>